<proteinExistence type="predicted"/>
<reference evidence="2 3" key="1">
    <citation type="journal article" date="2013" name="PLoS Genet.">
        <title>The genome and development-dependent transcriptomes of Pyronema confluens: a window into fungal evolution.</title>
        <authorList>
            <person name="Traeger S."/>
            <person name="Altegoer F."/>
            <person name="Freitag M."/>
            <person name="Gabaldon T."/>
            <person name="Kempken F."/>
            <person name="Kumar A."/>
            <person name="Marcet-Houben M."/>
            <person name="Poggeler S."/>
            <person name="Stajich J.E."/>
            <person name="Nowrousian M."/>
        </authorList>
    </citation>
    <scope>NUCLEOTIDE SEQUENCE [LARGE SCALE GENOMIC DNA]</scope>
    <source>
        <strain evidence="3">CBS 100304</strain>
        <tissue evidence="2">Vegetative mycelium</tissue>
    </source>
</reference>
<dbReference type="Proteomes" id="UP000018144">
    <property type="component" value="Unassembled WGS sequence"/>
</dbReference>
<accession>U4KUS6</accession>
<dbReference type="EMBL" id="HF935208">
    <property type="protein sequence ID" value="CCX04531.1"/>
    <property type="molecule type" value="Genomic_DNA"/>
</dbReference>
<sequence>MSASSSAQRQFRAATLSPEPLAHLELLNLGKVSLGKKASMPLDYDVVTALARVETIGELVKQVPDTHRAHARGLIESTHKKMGQLLSLKSTVGALAEQKGSHPMCNCFHVPSLQFPQAASAGVKLVADTEVQRVTASCREELAKTLLTQYRSAANTLAKVLVGESLQKMAADSVAASTAAWRSALAGEDAMEVDTPMEPSEDPERAILDKYARRVIYSALLRAKSLAIISHDAAVASKKRKADLKKKADEESGGPFHH</sequence>
<dbReference type="AlphaFoldDB" id="U4KUS6"/>
<evidence type="ECO:0000313" key="2">
    <source>
        <dbReference type="EMBL" id="CCX04531.1"/>
    </source>
</evidence>
<evidence type="ECO:0000256" key="1">
    <source>
        <dbReference type="SAM" id="MobiDB-lite"/>
    </source>
</evidence>
<organism evidence="2 3">
    <name type="scientific">Pyronema omphalodes (strain CBS 100304)</name>
    <name type="common">Pyronema confluens</name>
    <dbReference type="NCBI Taxonomy" id="1076935"/>
    <lineage>
        <taxon>Eukaryota</taxon>
        <taxon>Fungi</taxon>
        <taxon>Dikarya</taxon>
        <taxon>Ascomycota</taxon>
        <taxon>Pezizomycotina</taxon>
        <taxon>Pezizomycetes</taxon>
        <taxon>Pezizales</taxon>
        <taxon>Pyronemataceae</taxon>
        <taxon>Pyronema</taxon>
    </lineage>
</organism>
<feature type="region of interest" description="Disordered" evidence="1">
    <location>
        <begin position="234"/>
        <end position="258"/>
    </location>
</feature>
<gene>
    <name evidence="2" type="ORF">PCON_02711</name>
</gene>
<evidence type="ECO:0000313" key="3">
    <source>
        <dbReference type="Proteomes" id="UP000018144"/>
    </source>
</evidence>
<keyword evidence="3" id="KW-1185">Reference proteome</keyword>
<name>U4KUS6_PYROM</name>
<protein>
    <submittedName>
        <fullName evidence="2">Uncharacterized protein</fullName>
    </submittedName>
</protein>